<proteinExistence type="predicted"/>
<dbReference type="PANTHER" id="PTHR42731:SF5">
    <property type="entry name" value="RADICAL SAM DOMAIN PROTEIN"/>
    <property type="match status" value="1"/>
</dbReference>
<dbReference type="AlphaFoldDB" id="A0A0S6VR09"/>
<dbReference type="InterPro" id="IPR006638">
    <property type="entry name" value="Elp3/MiaA/NifB-like_rSAM"/>
</dbReference>
<dbReference type="SMART" id="SM00729">
    <property type="entry name" value="Elp3"/>
    <property type="match status" value="1"/>
</dbReference>
<name>A0A0S6VR09_9BACT</name>
<accession>A0A0S6VR09</accession>
<evidence type="ECO:0000259" key="1">
    <source>
        <dbReference type="PROSITE" id="PS51918"/>
    </source>
</evidence>
<dbReference type="EMBL" id="DF820455">
    <property type="protein sequence ID" value="GAK49675.1"/>
    <property type="molecule type" value="Genomic_DNA"/>
</dbReference>
<dbReference type="Proteomes" id="UP000030700">
    <property type="component" value="Unassembled WGS sequence"/>
</dbReference>
<reference evidence="2" key="1">
    <citation type="journal article" date="2015" name="PeerJ">
        <title>First genomic representation of candidate bacterial phylum KSB3 points to enhanced environmental sensing as a trigger of wastewater bulking.</title>
        <authorList>
            <person name="Sekiguchi Y."/>
            <person name="Ohashi A."/>
            <person name="Parks D.H."/>
            <person name="Yamauchi T."/>
            <person name="Tyson G.W."/>
            <person name="Hugenholtz P."/>
        </authorList>
    </citation>
    <scope>NUCLEOTIDE SEQUENCE [LARGE SCALE GENOMIC DNA]</scope>
</reference>
<dbReference type="InterPro" id="IPR058240">
    <property type="entry name" value="rSAM_sf"/>
</dbReference>
<sequence length="563" mass="63333">MNYRIRQDFDAKLRGEIGTIVTPHYNNTTIILTYPNTYAVGMSNLGFQTIYGLLNECENVCCERAFLPDAPLLPLYWQTHAPLCSLESKTPLSDVDMVAFSISFENDYLHLLDILELARLPLKAEDRRDSHPLIIAGGAITTINPEPLALFVDAFLLGDGEEIVPQFVAAYQQYAPTRSKPELLEHLAALPGVYVPALYDVAYHDDGTIDAVTPIGGAPSVISTCPLTDLETFPAYSRILTEETEFGDMFLLQLTRGCPYKCRFCHTGYTQRPLRHLSLETAKRLIEHGLQFRQKIGLVSPAVADYPHFEALYDFILERGGSVTVSSLRISACANTDILERLSRAGQRTITLAPEAGTERLRKIVRKNLSNDMLYATIERIALAGIPNVKLYFLIGLPSETDDDIEALIEVGRNCRDLMVQTMKRTGKVGTITVSVNPCIPKPSTPLQWCGMATERELKQKLQCITRGFARVGNVDVIAEPLRMALWQGILARGDRRIGEVLLLAKSHQGDWKKAFRQLQRSPEFYNHRERGADERFPWQHLQVGQSQQQLFEEYQQLFTGTR</sequence>
<dbReference type="SFLD" id="SFLDG01082">
    <property type="entry name" value="B12-binding_domain_containing"/>
    <property type="match status" value="1"/>
</dbReference>
<dbReference type="PROSITE" id="PS51918">
    <property type="entry name" value="RADICAL_SAM"/>
    <property type="match status" value="1"/>
</dbReference>
<dbReference type="GO" id="GO:0051536">
    <property type="term" value="F:iron-sulfur cluster binding"/>
    <property type="evidence" value="ECO:0007669"/>
    <property type="project" value="InterPro"/>
</dbReference>
<feature type="domain" description="Radical SAM core" evidence="1">
    <location>
        <begin position="244"/>
        <end position="476"/>
    </location>
</feature>
<dbReference type="SUPFAM" id="SSF102114">
    <property type="entry name" value="Radical SAM enzymes"/>
    <property type="match status" value="1"/>
</dbReference>
<protein>
    <submittedName>
        <fullName evidence="2">Radical SAM domain protein</fullName>
    </submittedName>
</protein>
<dbReference type="Pfam" id="PF04055">
    <property type="entry name" value="Radical_SAM"/>
    <property type="match status" value="1"/>
</dbReference>
<dbReference type="PANTHER" id="PTHR42731">
    <property type="entry name" value="SLL1084 PROTEIN"/>
    <property type="match status" value="1"/>
</dbReference>
<dbReference type="STRING" id="1499966.U14_00898"/>
<dbReference type="InterPro" id="IPR023404">
    <property type="entry name" value="rSAM_horseshoe"/>
</dbReference>
<dbReference type="InterPro" id="IPR045784">
    <property type="entry name" value="Radical_SAM_N2"/>
</dbReference>
<evidence type="ECO:0000313" key="3">
    <source>
        <dbReference type="Proteomes" id="UP000030700"/>
    </source>
</evidence>
<dbReference type="SFLD" id="SFLDS00029">
    <property type="entry name" value="Radical_SAM"/>
    <property type="match status" value="1"/>
</dbReference>
<dbReference type="GO" id="GO:0003824">
    <property type="term" value="F:catalytic activity"/>
    <property type="evidence" value="ECO:0007669"/>
    <property type="project" value="InterPro"/>
</dbReference>
<evidence type="ECO:0000313" key="2">
    <source>
        <dbReference type="EMBL" id="GAK49675.1"/>
    </source>
</evidence>
<keyword evidence="3" id="KW-1185">Reference proteome</keyword>
<dbReference type="InterPro" id="IPR007197">
    <property type="entry name" value="rSAM"/>
</dbReference>
<dbReference type="HOGENOM" id="CLU_011543_3_3_0"/>
<dbReference type="CDD" id="cd01335">
    <property type="entry name" value="Radical_SAM"/>
    <property type="match status" value="1"/>
</dbReference>
<dbReference type="Gene3D" id="3.40.50.280">
    <property type="entry name" value="Cobalamin-binding domain"/>
    <property type="match status" value="1"/>
</dbReference>
<dbReference type="CDD" id="cd02065">
    <property type="entry name" value="B12-binding_like"/>
    <property type="match status" value="1"/>
</dbReference>
<gene>
    <name evidence="2" type="ORF">U14_00898</name>
</gene>
<dbReference type="Gene3D" id="3.80.30.20">
    <property type="entry name" value="tm_1862 like domain"/>
    <property type="match status" value="1"/>
</dbReference>
<organism evidence="2">
    <name type="scientific">Candidatus Moduliflexus flocculans</name>
    <dbReference type="NCBI Taxonomy" id="1499966"/>
    <lineage>
        <taxon>Bacteria</taxon>
        <taxon>Candidatus Moduliflexota</taxon>
        <taxon>Candidatus Moduliflexia</taxon>
        <taxon>Candidatus Moduliflexales</taxon>
        <taxon>Candidatus Moduliflexaceae</taxon>
    </lineage>
</organism>
<dbReference type="Pfam" id="PF19864">
    <property type="entry name" value="Radical_SAM_N2"/>
    <property type="match status" value="1"/>
</dbReference>